<keyword evidence="1" id="KW-0614">Plasmid</keyword>
<name>A0A1Z3ML28_ALCFA</name>
<dbReference type="AlphaFoldDB" id="A0A1Z3ML28"/>
<reference evidence="1" key="1">
    <citation type="submission" date="2017-02" db="EMBL/GenBank/DDBJ databases">
        <title>Emergence of VIM metallo-beta-lactamase producing Alcaligenes faecalis in GAZA, Palestine.</title>
        <authorList>
            <person name="Al Laham N."/>
            <person name="Chavda K."/>
            <person name="Cienfuegos V."/>
            <person name="Kreiswirth B."/>
            <person name="Chen L."/>
        </authorList>
    </citation>
    <scope>NUCLEOTIDE SEQUENCE</scope>
    <source>
        <strain evidence="1">GZAF1</strain>
        <plasmid evidence="1">pGZAF1_VIM</plasmid>
    </source>
</reference>
<geneLocation type="plasmid" evidence="1">
    <name>pGZAF1_VIM</name>
</geneLocation>
<organism evidence="1">
    <name type="scientific">Alcaligenes faecalis</name>
    <dbReference type="NCBI Taxonomy" id="511"/>
    <lineage>
        <taxon>Bacteria</taxon>
        <taxon>Pseudomonadati</taxon>
        <taxon>Pseudomonadota</taxon>
        <taxon>Betaproteobacteria</taxon>
        <taxon>Burkholderiales</taxon>
        <taxon>Alcaligenaceae</taxon>
        <taxon>Alcaligenes</taxon>
    </lineage>
</organism>
<protein>
    <submittedName>
        <fullName evidence="1">Uncharacterized protein</fullName>
    </submittedName>
</protein>
<dbReference type="RefSeq" id="WP_086069326.1">
    <property type="nucleotide sequence ID" value="NZ_KY623659.1"/>
</dbReference>
<proteinExistence type="predicted"/>
<evidence type="ECO:0000313" key="1">
    <source>
        <dbReference type="EMBL" id="ASD48475.1"/>
    </source>
</evidence>
<accession>A0A1Z3ML28</accession>
<sequence length="81" mass="9040">MTGDYKPPMYGPTAFFDLANHEPYSGKSTLMNQVLSELAGKVEVVETIITNCTTTIPRKFDFDAVDTRHTVVLGPYRKVSK</sequence>
<dbReference type="EMBL" id="KY623659">
    <property type="protein sequence ID" value="ASD48475.1"/>
    <property type="molecule type" value="Genomic_DNA"/>
</dbReference>